<reference evidence="1 2" key="1">
    <citation type="submission" date="2019-05" db="EMBL/GenBank/DDBJ databases">
        <authorList>
            <person name="Qu J.-H."/>
        </authorList>
    </citation>
    <scope>NUCLEOTIDE SEQUENCE [LARGE SCALE GENOMIC DNA]</scope>
    <source>
        <strain evidence="1 2">Z12</strain>
    </source>
</reference>
<sequence>MFTSNAIVQQHLLLLRLHCQEWKSFFRTEIQERNRMGIRHQIEKSYYCSAHKNCFVTATLLRRQTRELWELKISYQEKRTFLSDRQSRQMSDSLEVLRRSGFLF</sequence>
<evidence type="ECO:0000313" key="1">
    <source>
        <dbReference type="EMBL" id="TLU92423.1"/>
    </source>
</evidence>
<dbReference type="RefSeq" id="WP_138282532.1">
    <property type="nucleotide sequence ID" value="NZ_BMGE01000003.1"/>
</dbReference>
<dbReference type="AlphaFoldDB" id="A0A5R9KC52"/>
<name>A0A5R9KC52_9BACT</name>
<dbReference type="OrthoDB" id="9841131at2"/>
<evidence type="ECO:0000313" key="2">
    <source>
        <dbReference type="Proteomes" id="UP000309788"/>
    </source>
</evidence>
<gene>
    <name evidence="1" type="ORF">FEM55_17020</name>
</gene>
<organism evidence="1 2">
    <name type="scientific">Dyadobacter sediminis</name>
    <dbReference type="NCBI Taxonomy" id="1493691"/>
    <lineage>
        <taxon>Bacteria</taxon>
        <taxon>Pseudomonadati</taxon>
        <taxon>Bacteroidota</taxon>
        <taxon>Cytophagia</taxon>
        <taxon>Cytophagales</taxon>
        <taxon>Spirosomataceae</taxon>
        <taxon>Dyadobacter</taxon>
    </lineage>
</organism>
<dbReference type="EMBL" id="VCEI01000025">
    <property type="protein sequence ID" value="TLU92423.1"/>
    <property type="molecule type" value="Genomic_DNA"/>
</dbReference>
<proteinExistence type="predicted"/>
<protein>
    <submittedName>
        <fullName evidence="1">Uncharacterized protein</fullName>
    </submittedName>
</protein>
<keyword evidence="2" id="KW-1185">Reference proteome</keyword>
<dbReference type="Proteomes" id="UP000309788">
    <property type="component" value="Unassembled WGS sequence"/>
</dbReference>
<accession>A0A5R9KC52</accession>
<comment type="caution">
    <text evidence="1">The sequence shown here is derived from an EMBL/GenBank/DDBJ whole genome shotgun (WGS) entry which is preliminary data.</text>
</comment>